<evidence type="ECO:0000313" key="5">
    <source>
        <dbReference type="Proteomes" id="UP000683360"/>
    </source>
</evidence>
<keyword evidence="5" id="KW-1185">Reference proteome</keyword>
<dbReference type="EMBL" id="CAJPWZ010003131">
    <property type="protein sequence ID" value="CAG2252750.1"/>
    <property type="molecule type" value="Genomic_DNA"/>
</dbReference>
<evidence type="ECO:0000259" key="3">
    <source>
        <dbReference type="Pfam" id="PF17517"/>
    </source>
</evidence>
<dbReference type="Pfam" id="PF17517">
    <property type="entry name" value="IgGFc_binding"/>
    <property type="match status" value="1"/>
</dbReference>
<keyword evidence="2" id="KW-0812">Transmembrane</keyword>
<evidence type="ECO:0000313" key="4">
    <source>
        <dbReference type="EMBL" id="CAG2252750.1"/>
    </source>
</evidence>
<proteinExistence type="predicted"/>
<gene>
    <name evidence="4" type="ORF">MEDL_64324</name>
</gene>
<feature type="compositionally biased region" description="Low complexity" evidence="1">
    <location>
        <begin position="189"/>
        <end position="237"/>
    </location>
</feature>
<reference evidence="4" key="1">
    <citation type="submission" date="2021-03" db="EMBL/GenBank/DDBJ databases">
        <authorList>
            <person name="Bekaert M."/>
        </authorList>
    </citation>
    <scope>NUCLEOTIDE SEQUENCE</scope>
</reference>
<accession>A0A8S3VCP1</accession>
<dbReference type="InterPro" id="IPR035234">
    <property type="entry name" value="IgGFc-bd_N"/>
</dbReference>
<dbReference type="AlphaFoldDB" id="A0A8S3VCP1"/>
<keyword evidence="2" id="KW-0472">Membrane</keyword>
<name>A0A8S3VCP1_MYTED</name>
<feature type="domain" description="IgGFc-binding protein N-terminal" evidence="3">
    <location>
        <begin position="2"/>
        <end position="153"/>
    </location>
</feature>
<dbReference type="Proteomes" id="UP000683360">
    <property type="component" value="Unassembled WGS sequence"/>
</dbReference>
<feature type="transmembrane region" description="Helical" evidence="2">
    <location>
        <begin position="254"/>
        <end position="277"/>
    </location>
</feature>
<sequence>MGASCTIIGSGACDHLSSQMTPVETFGNTFVTINMPNCKSPVNFKIVASENDTDVDIAGRDQVKLSKSGDKYLFRIVDQSSKVVSSSKPITVGFFRRGCGAPSGDPSMILLQPTQQFAADYTFTTIDYPGKPFNNALTINCTPSITVPGDIIDNDCDGLIDVELQDGIDNDGDGEIDEDLAKPLEEFNTTTTSTTSTTTTTPEHTTTTIERPTTLRLSTSTGLPPTTTPRHSTTPTRTTTSYIKDIIGDNLSTYMVIAGVLSSLFALSCLSTAVYLLKRKLKGKNGQVEDVFSSISSNNIPPVHTTVQNKA</sequence>
<dbReference type="PANTHER" id="PTHR46534">
    <property type="entry name" value="IGGFC_BINDING DOMAIN-CONTAINING PROTEIN"/>
    <property type="match status" value="1"/>
</dbReference>
<organism evidence="4 5">
    <name type="scientific">Mytilus edulis</name>
    <name type="common">Blue mussel</name>
    <dbReference type="NCBI Taxonomy" id="6550"/>
    <lineage>
        <taxon>Eukaryota</taxon>
        <taxon>Metazoa</taxon>
        <taxon>Spiralia</taxon>
        <taxon>Lophotrochozoa</taxon>
        <taxon>Mollusca</taxon>
        <taxon>Bivalvia</taxon>
        <taxon>Autobranchia</taxon>
        <taxon>Pteriomorphia</taxon>
        <taxon>Mytilida</taxon>
        <taxon>Mytiloidea</taxon>
        <taxon>Mytilidae</taxon>
        <taxon>Mytilinae</taxon>
        <taxon>Mytilus</taxon>
    </lineage>
</organism>
<evidence type="ECO:0000256" key="2">
    <source>
        <dbReference type="SAM" id="Phobius"/>
    </source>
</evidence>
<keyword evidence="2" id="KW-1133">Transmembrane helix</keyword>
<feature type="region of interest" description="Disordered" evidence="1">
    <location>
        <begin position="187"/>
        <end position="237"/>
    </location>
</feature>
<dbReference type="OrthoDB" id="6136119at2759"/>
<protein>
    <recommendedName>
        <fullName evidence="3">IgGFc-binding protein N-terminal domain-containing protein</fullName>
    </recommendedName>
</protein>
<comment type="caution">
    <text evidence="4">The sequence shown here is derived from an EMBL/GenBank/DDBJ whole genome shotgun (WGS) entry which is preliminary data.</text>
</comment>
<evidence type="ECO:0000256" key="1">
    <source>
        <dbReference type="SAM" id="MobiDB-lite"/>
    </source>
</evidence>
<dbReference type="PANTHER" id="PTHR46534:SF2">
    <property type="entry name" value="VWFD DOMAIN-CONTAINING PROTEIN"/>
    <property type="match status" value="1"/>
</dbReference>